<gene>
    <name evidence="1" type="ORF">IHE45_17G091500</name>
</gene>
<keyword evidence="2" id="KW-1185">Reference proteome</keyword>
<accession>A0ACB7UE12</accession>
<name>A0ACB7UE12_DIOAL</name>
<comment type="caution">
    <text evidence="1">The sequence shown here is derived from an EMBL/GenBank/DDBJ whole genome shotgun (WGS) entry which is preliminary data.</text>
</comment>
<proteinExistence type="predicted"/>
<evidence type="ECO:0000313" key="2">
    <source>
        <dbReference type="Proteomes" id="UP000827976"/>
    </source>
</evidence>
<dbReference type="EMBL" id="CM037027">
    <property type="protein sequence ID" value="KAH7658491.1"/>
    <property type="molecule type" value="Genomic_DNA"/>
</dbReference>
<sequence>MRSSGSSLSWPGLSIGYLYPRPPMSEEKFPREIRAASIASQPPPGDNVREMFLLLLRVTSQLKVLMDQNPQEANEIFRAFPALAKSFRRAGNADADPCGASPYLPVETNDQAVAAYPPQLPQPPLSPPASAALVAPPLIQPSRAPAAEPVFDAGNDLGEEQPPPPTQTPPKSTRQV</sequence>
<reference evidence="2" key="1">
    <citation type="journal article" date="2022" name="Nat. Commun.">
        <title>Chromosome evolution and the genetic basis of agronomically important traits in greater yam.</title>
        <authorList>
            <person name="Bredeson J.V."/>
            <person name="Lyons J.B."/>
            <person name="Oniyinde I.O."/>
            <person name="Okereke N.R."/>
            <person name="Kolade O."/>
            <person name="Nnabue I."/>
            <person name="Nwadili C.O."/>
            <person name="Hribova E."/>
            <person name="Parker M."/>
            <person name="Nwogha J."/>
            <person name="Shu S."/>
            <person name="Carlson J."/>
            <person name="Kariba R."/>
            <person name="Muthemba S."/>
            <person name="Knop K."/>
            <person name="Barton G.J."/>
            <person name="Sherwood A.V."/>
            <person name="Lopez-Montes A."/>
            <person name="Asiedu R."/>
            <person name="Jamnadass R."/>
            <person name="Muchugi A."/>
            <person name="Goodstein D."/>
            <person name="Egesi C.N."/>
            <person name="Featherston J."/>
            <person name="Asfaw A."/>
            <person name="Simpson G.G."/>
            <person name="Dolezel J."/>
            <person name="Hendre P.S."/>
            <person name="Van Deynze A."/>
            <person name="Kumar P.L."/>
            <person name="Obidiegwu J.E."/>
            <person name="Bhattacharjee R."/>
            <person name="Rokhsar D.S."/>
        </authorList>
    </citation>
    <scope>NUCLEOTIDE SEQUENCE [LARGE SCALE GENOMIC DNA]</scope>
    <source>
        <strain evidence="2">cv. TDa95/00328</strain>
    </source>
</reference>
<dbReference type="Proteomes" id="UP000827976">
    <property type="component" value="Chromosome 17"/>
</dbReference>
<organism evidence="1 2">
    <name type="scientific">Dioscorea alata</name>
    <name type="common">Purple yam</name>
    <dbReference type="NCBI Taxonomy" id="55571"/>
    <lineage>
        <taxon>Eukaryota</taxon>
        <taxon>Viridiplantae</taxon>
        <taxon>Streptophyta</taxon>
        <taxon>Embryophyta</taxon>
        <taxon>Tracheophyta</taxon>
        <taxon>Spermatophyta</taxon>
        <taxon>Magnoliopsida</taxon>
        <taxon>Liliopsida</taxon>
        <taxon>Dioscoreales</taxon>
        <taxon>Dioscoreaceae</taxon>
        <taxon>Dioscorea</taxon>
    </lineage>
</organism>
<evidence type="ECO:0000313" key="1">
    <source>
        <dbReference type="EMBL" id="KAH7658491.1"/>
    </source>
</evidence>
<protein>
    <submittedName>
        <fullName evidence="1">Uncharacterized protein</fullName>
    </submittedName>
</protein>